<proteinExistence type="predicted"/>
<reference evidence="2 3" key="1">
    <citation type="journal article" date="2018" name="Proc. Natl. Acad. Sci. U.S.A.">
        <title>Linking secondary metabolites to gene clusters through genome sequencing of six diverse Aspergillus species.</title>
        <authorList>
            <person name="Kaerboelling I."/>
            <person name="Vesth T.C."/>
            <person name="Frisvad J.C."/>
            <person name="Nybo J.L."/>
            <person name="Theobald S."/>
            <person name="Kuo A."/>
            <person name="Bowyer P."/>
            <person name="Matsuda Y."/>
            <person name="Mondo S."/>
            <person name="Lyhne E.K."/>
            <person name="Kogle M.E."/>
            <person name="Clum A."/>
            <person name="Lipzen A."/>
            <person name="Salamov A."/>
            <person name="Ngan C.Y."/>
            <person name="Daum C."/>
            <person name="Chiniquy J."/>
            <person name="Barry K."/>
            <person name="LaButti K."/>
            <person name="Haridas S."/>
            <person name="Simmons B.A."/>
            <person name="Magnuson J.K."/>
            <person name="Mortensen U.H."/>
            <person name="Larsen T.O."/>
            <person name="Grigoriev I.V."/>
            <person name="Baker S.E."/>
            <person name="Andersen M.R."/>
        </authorList>
    </citation>
    <scope>NUCLEOTIDE SEQUENCE [LARGE SCALE GENOMIC DNA]</scope>
    <source>
        <strain evidence="2 3">IBT 24754</strain>
    </source>
</reference>
<feature type="region of interest" description="Disordered" evidence="1">
    <location>
        <begin position="604"/>
        <end position="633"/>
    </location>
</feature>
<sequence length="677" mass="76131">MDAEPSVSRDPRVSSRLQNSLSVRSNSQEQLRSCSVPSPHPSTGSQETTSDHFIRGISDLVQTAVFAATSRSERERLHKKRGTTDELLSKARGHSGFPSTVEFFQKAKHDEDVDLVRIEKKIKEYESNYQRLESELRARWLASASQPSKVKEKIPQLQQDVHLANTRISSLQSDVAKLQSLEKEVDILHGTISAHQKSFASYTNSLGVQDRVLKDNSNKIEQLERDIKNNAFDTLETLSSECKSMADESKQNIAAWGEKIELLWQARHAYSTFSDKIHGNMEAYQQKLEDLSKPQTADPNPKLASSIQALSDRLGELEKVLSIKDDLQFAEMEDIKKSLEEFKTSNEQISKSSIEGKVNTMHLHMQHMRQNIHSVNTGLRSLESRYNSLSTEPIVKQMVAAMQEMYPSVDYLSAGLEMQTRRVNQQLPPLQHKVQQLEAQVQGSIITHNELTQLQSERNDLSQSVGSLWERLNTQAQWLNQEEFNTIKSNLGQLAGISNTVVDELKSKKAADEKFLQELAIERNSFQGQLSMLRDTIARLDTQLTQKPLGNDKAIQSPALPIENLETSIKDHHQQLREQIQEFTETGEPTEPLANERGVTSALETSDTVQECNTDNPIPSQGGRVKRPHASTLSDDEKSLFVDSAPSLAVPEIVVPCAIRNQNNKRIRITSGDADIN</sequence>
<feature type="compositionally biased region" description="Polar residues" evidence="1">
    <location>
        <begin position="17"/>
        <end position="48"/>
    </location>
</feature>
<accession>A0A2T5M4L3</accession>
<dbReference type="EMBL" id="MSFN02000002">
    <property type="protein sequence ID" value="PTU23469.1"/>
    <property type="molecule type" value="Genomic_DNA"/>
</dbReference>
<dbReference type="GeneID" id="63809389"/>
<evidence type="ECO:0000256" key="1">
    <source>
        <dbReference type="SAM" id="MobiDB-lite"/>
    </source>
</evidence>
<gene>
    <name evidence="2" type="ORF">P175DRAFT_0173597</name>
</gene>
<dbReference type="VEuPathDB" id="FungiDB:P175DRAFT_0173597"/>
<protein>
    <submittedName>
        <fullName evidence="2">Uncharacterized protein</fullName>
    </submittedName>
</protein>
<organism evidence="2 3">
    <name type="scientific">Aspergillus ochraceoroseus IBT 24754</name>
    <dbReference type="NCBI Taxonomy" id="1392256"/>
    <lineage>
        <taxon>Eukaryota</taxon>
        <taxon>Fungi</taxon>
        <taxon>Dikarya</taxon>
        <taxon>Ascomycota</taxon>
        <taxon>Pezizomycotina</taxon>
        <taxon>Eurotiomycetes</taxon>
        <taxon>Eurotiomycetidae</taxon>
        <taxon>Eurotiales</taxon>
        <taxon>Aspergillaceae</taxon>
        <taxon>Aspergillus</taxon>
        <taxon>Aspergillus subgen. Nidulantes</taxon>
    </lineage>
</organism>
<dbReference type="AlphaFoldDB" id="A0A2T5M4L3"/>
<dbReference type="RefSeq" id="XP_040754861.1">
    <property type="nucleotide sequence ID" value="XM_040892507.1"/>
</dbReference>
<dbReference type="Gene3D" id="1.10.287.1490">
    <property type="match status" value="1"/>
</dbReference>
<dbReference type="OrthoDB" id="3438382at2759"/>
<name>A0A2T5M4L3_9EURO</name>
<feature type="region of interest" description="Disordered" evidence="1">
    <location>
        <begin position="1"/>
        <end position="49"/>
    </location>
</feature>
<feature type="compositionally biased region" description="Polar residues" evidence="1">
    <location>
        <begin position="604"/>
        <end position="619"/>
    </location>
</feature>
<evidence type="ECO:0000313" key="2">
    <source>
        <dbReference type="EMBL" id="PTU23469.1"/>
    </source>
</evidence>
<evidence type="ECO:0000313" key="3">
    <source>
        <dbReference type="Proteomes" id="UP000244073"/>
    </source>
</evidence>
<comment type="caution">
    <text evidence="2">The sequence shown here is derived from an EMBL/GenBank/DDBJ whole genome shotgun (WGS) entry which is preliminary data.</text>
</comment>
<dbReference type="Proteomes" id="UP000244073">
    <property type="component" value="Unassembled WGS sequence"/>
</dbReference>